<accession>A0ABW5SFX4</accession>
<reference evidence="3" key="1">
    <citation type="journal article" date="2019" name="Int. J. Syst. Evol. Microbiol.">
        <title>The Global Catalogue of Microorganisms (GCM) 10K type strain sequencing project: providing services to taxonomists for standard genome sequencing and annotation.</title>
        <authorList>
            <consortium name="The Broad Institute Genomics Platform"/>
            <consortium name="The Broad Institute Genome Sequencing Center for Infectious Disease"/>
            <person name="Wu L."/>
            <person name="Ma J."/>
        </authorList>
    </citation>
    <scope>NUCLEOTIDE SEQUENCE [LARGE SCALE GENOMIC DNA]</scope>
    <source>
        <strain evidence="3">KCTC 42255</strain>
    </source>
</reference>
<evidence type="ECO:0000313" key="2">
    <source>
        <dbReference type="EMBL" id="MFD2698696.1"/>
    </source>
</evidence>
<sequence length="167" mass="19496">MNTILKHGIRFILLVLLQIFIFNKINLFEFVNPQVYIIFIILLPFNLSHARVMLLSFLLGLSLDFFDDTGGMHAAACVFAAYIRPFLLRFAFGISYELNTLKFNQTPVTQRLSYIGLVILTHHFVLYLLEYFNLERMLDILEKTIYSSVLTFLFIILITLIFKSKKT</sequence>
<dbReference type="RefSeq" id="WP_379048543.1">
    <property type="nucleotide sequence ID" value="NZ_JBHULZ010000041.1"/>
</dbReference>
<keyword evidence="3" id="KW-1185">Reference proteome</keyword>
<dbReference type="EMBL" id="JBHULZ010000041">
    <property type="protein sequence ID" value="MFD2698696.1"/>
    <property type="molecule type" value="Genomic_DNA"/>
</dbReference>
<comment type="caution">
    <text evidence="2">The sequence shown here is derived from an EMBL/GenBank/DDBJ whole genome shotgun (WGS) entry which is preliminary data.</text>
</comment>
<dbReference type="Proteomes" id="UP001597357">
    <property type="component" value="Unassembled WGS sequence"/>
</dbReference>
<protein>
    <submittedName>
        <fullName evidence="2">Rod shape-determining protein MreD</fullName>
    </submittedName>
</protein>
<proteinExistence type="predicted"/>
<feature type="transmembrane region" description="Helical" evidence="1">
    <location>
        <begin position="144"/>
        <end position="162"/>
    </location>
</feature>
<feature type="transmembrane region" description="Helical" evidence="1">
    <location>
        <begin position="112"/>
        <end position="132"/>
    </location>
</feature>
<organism evidence="2 3">
    <name type="scientific">Mesonia sediminis</name>
    <dbReference type="NCBI Taxonomy" id="1703946"/>
    <lineage>
        <taxon>Bacteria</taxon>
        <taxon>Pseudomonadati</taxon>
        <taxon>Bacteroidota</taxon>
        <taxon>Flavobacteriia</taxon>
        <taxon>Flavobacteriales</taxon>
        <taxon>Flavobacteriaceae</taxon>
        <taxon>Mesonia</taxon>
    </lineage>
</organism>
<gene>
    <name evidence="2" type="ORF">ACFSQ0_11895</name>
</gene>
<feature type="transmembrane region" description="Helical" evidence="1">
    <location>
        <begin position="37"/>
        <end position="61"/>
    </location>
</feature>
<keyword evidence="1" id="KW-0472">Membrane</keyword>
<keyword evidence="1" id="KW-0812">Transmembrane</keyword>
<evidence type="ECO:0000313" key="3">
    <source>
        <dbReference type="Proteomes" id="UP001597357"/>
    </source>
</evidence>
<keyword evidence="1" id="KW-1133">Transmembrane helix</keyword>
<evidence type="ECO:0000256" key="1">
    <source>
        <dbReference type="SAM" id="Phobius"/>
    </source>
</evidence>
<name>A0ABW5SFX4_9FLAO</name>
<feature type="transmembrane region" description="Helical" evidence="1">
    <location>
        <begin position="73"/>
        <end position="92"/>
    </location>
</feature>